<sequence length="74" mass="7700">MSTSSQRLSGVSILSICAFIAAALVAVWAVIVGTQIESEIDATAVQTYYFIAGGLALVGVVALIVSMRARKSRP</sequence>
<dbReference type="AlphaFoldDB" id="A0A0B4CAC4"/>
<keyword evidence="1" id="KW-0472">Membrane</keyword>
<keyword evidence="1" id="KW-0812">Transmembrane</keyword>
<accession>A0A0B4CAC4</accession>
<keyword evidence="1" id="KW-1133">Transmembrane helix</keyword>
<dbReference type="EMBL" id="JWSZ01000009">
    <property type="protein sequence ID" value="KIC58104.1"/>
    <property type="molecule type" value="Genomic_DNA"/>
</dbReference>
<dbReference type="NCBIfam" id="NF041738">
    <property type="entry name" value="GG_III-CTERM"/>
    <property type="match status" value="1"/>
</dbReference>
<reference evidence="2 3" key="1">
    <citation type="submission" date="2014-12" db="EMBL/GenBank/DDBJ databases">
        <title>Genome sequencing of Microbacterium hominis TPW29.</title>
        <authorList>
            <person name="Tan P.W."/>
            <person name="Chan K.-G."/>
        </authorList>
    </citation>
    <scope>NUCLEOTIDE SEQUENCE [LARGE SCALE GENOMIC DNA]</scope>
    <source>
        <strain evidence="2 3">TPW29</strain>
    </source>
</reference>
<name>A0A0B4CAC4_9MICO</name>
<organism evidence="2 3">
    <name type="scientific">Microbacterium hominis</name>
    <dbReference type="NCBI Taxonomy" id="162426"/>
    <lineage>
        <taxon>Bacteria</taxon>
        <taxon>Bacillati</taxon>
        <taxon>Actinomycetota</taxon>
        <taxon>Actinomycetes</taxon>
        <taxon>Micrococcales</taxon>
        <taxon>Microbacteriaceae</taxon>
        <taxon>Microbacterium</taxon>
    </lineage>
</organism>
<evidence type="ECO:0000256" key="1">
    <source>
        <dbReference type="SAM" id="Phobius"/>
    </source>
</evidence>
<evidence type="ECO:0000313" key="3">
    <source>
        <dbReference type="Proteomes" id="UP000031202"/>
    </source>
</evidence>
<comment type="caution">
    <text evidence="2">The sequence shown here is derived from an EMBL/GenBank/DDBJ whole genome shotgun (WGS) entry which is preliminary data.</text>
</comment>
<gene>
    <name evidence="2" type="ORF">RM52_06715</name>
</gene>
<feature type="transmembrane region" description="Helical" evidence="1">
    <location>
        <begin position="12"/>
        <end position="36"/>
    </location>
</feature>
<proteinExistence type="predicted"/>
<protein>
    <submittedName>
        <fullName evidence="2">Uncharacterized protein</fullName>
    </submittedName>
</protein>
<dbReference type="Proteomes" id="UP000031202">
    <property type="component" value="Unassembled WGS sequence"/>
</dbReference>
<feature type="transmembrane region" description="Helical" evidence="1">
    <location>
        <begin position="48"/>
        <end position="67"/>
    </location>
</feature>
<evidence type="ECO:0000313" key="2">
    <source>
        <dbReference type="EMBL" id="KIC58104.1"/>
    </source>
</evidence>
<dbReference type="RefSeq" id="WP_039414751.1">
    <property type="nucleotide sequence ID" value="NZ_JWSZ01000009.1"/>
</dbReference>